<dbReference type="InterPro" id="IPR043428">
    <property type="entry name" value="LivM-like"/>
</dbReference>
<keyword evidence="4 6" id="KW-1133">Transmembrane helix</keyword>
<dbReference type="EMBL" id="CP132507">
    <property type="protein sequence ID" value="WNO05772.1"/>
    <property type="molecule type" value="Genomic_DNA"/>
</dbReference>
<evidence type="ECO:0000313" key="7">
    <source>
        <dbReference type="EMBL" id="WNO05772.1"/>
    </source>
</evidence>
<dbReference type="PANTHER" id="PTHR30482">
    <property type="entry name" value="HIGH-AFFINITY BRANCHED-CHAIN AMINO ACID TRANSPORT SYSTEM PERMEASE"/>
    <property type="match status" value="1"/>
</dbReference>
<dbReference type="RefSeq" id="WP_313868508.1">
    <property type="nucleotide sequence ID" value="NZ_CP132507.1"/>
</dbReference>
<keyword evidence="8" id="KW-1185">Reference proteome</keyword>
<reference evidence="7 8" key="1">
    <citation type="submission" date="2023-08" db="EMBL/GenBank/DDBJ databases">
        <title>Rhodoferax potami sp. nov. and Rhodoferax mekongensis sp. nov., isolated from the Mekong River in Thailand.</title>
        <authorList>
            <person name="Kitikhun S."/>
            <person name="Charoenyingcharoen P."/>
            <person name="Siriarchawattana P."/>
            <person name="Likhitrattanapisal S."/>
            <person name="Nilsakha T."/>
            <person name="Chanpet A."/>
            <person name="Rattanawaree P."/>
            <person name="Ingsriswang S."/>
        </authorList>
    </citation>
    <scope>NUCLEOTIDE SEQUENCE [LARGE SCALE GENOMIC DNA]</scope>
    <source>
        <strain evidence="7 8">TBRC 17307</strain>
    </source>
</reference>
<feature type="transmembrane region" description="Helical" evidence="6">
    <location>
        <begin position="49"/>
        <end position="76"/>
    </location>
</feature>
<sequence>MVDSNNARTSLHHTLHLRAALPVFLVLLALPQITAALHAEFYVTLATRIAIFALAASSLNLILGFGGLVSFGHAAFVGAGAYTVGILMQHGTVPAAIAWPAAMLVSAGLACLIGFISLRTQGVYFIMITLAFAQMLYYLAVSLKTYGGDDGLPLAGRNTWAGIAPGDTALYYLALGALTLCLLFTQRLLNARFGQVLQGLRENPVRMQALGFPVLRTQLTAFTLAGAMAGLAGTLLANQGGFVSPSMMQWSQSGMLMVMVILGGVGHLYGGVLGAAAFLLLEEVLGHTTEHWQLGLGAMLLAVVLLAPRGLASLRSVWTRSQA</sequence>
<keyword evidence="5 6" id="KW-0472">Membrane</keyword>
<protein>
    <submittedName>
        <fullName evidence="7">Branched-chain amino acid ABC transporter permease</fullName>
    </submittedName>
</protein>
<evidence type="ECO:0000256" key="4">
    <source>
        <dbReference type="ARBA" id="ARBA00022989"/>
    </source>
</evidence>
<dbReference type="PANTHER" id="PTHR30482:SF17">
    <property type="entry name" value="ABC TRANSPORTER ATP-BINDING PROTEIN"/>
    <property type="match status" value="1"/>
</dbReference>
<feature type="transmembrane region" description="Helical" evidence="6">
    <location>
        <begin position="292"/>
        <end position="311"/>
    </location>
</feature>
<gene>
    <name evidence="7" type="ORF">RAN89_04890</name>
</gene>
<feature type="transmembrane region" description="Helical" evidence="6">
    <location>
        <begin position="210"/>
        <end position="236"/>
    </location>
</feature>
<keyword evidence="2" id="KW-1003">Cell membrane</keyword>
<name>A0ABZ0B1W7_9BURK</name>
<organism evidence="7 8">
    <name type="scientific">Rhodoferax mekongensis</name>
    <dbReference type="NCBI Taxonomy" id="3068341"/>
    <lineage>
        <taxon>Bacteria</taxon>
        <taxon>Pseudomonadati</taxon>
        <taxon>Pseudomonadota</taxon>
        <taxon>Betaproteobacteria</taxon>
        <taxon>Burkholderiales</taxon>
        <taxon>Comamonadaceae</taxon>
        <taxon>Rhodoferax</taxon>
    </lineage>
</organism>
<evidence type="ECO:0000256" key="5">
    <source>
        <dbReference type="ARBA" id="ARBA00023136"/>
    </source>
</evidence>
<feature type="transmembrane region" description="Helical" evidence="6">
    <location>
        <begin position="123"/>
        <end position="140"/>
    </location>
</feature>
<keyword evidence="3 6" id="KW-0812">Transmembrane</keyword>
<feature type="transmembrane region" description="Helical" evidence="6">
    <location>
        <begin position="256"/>
        <end position="280"/>
    </location>
</feature>
<evidence type="ECO:0000256" key="2">
    <source>
        <dbReference type="ARBA" id="ARBA00022475"/>
    </source>
</evidence>
<evidence type="ECO:0000256" key="3">
    <source>
        <dbReference type="ARBA" id="ARBA00022692"/>
    </source>
</evidence>
<dbReference type="CDD" id="cd06581">
    <property type="entry name" value="TM_PBP1_LivM_like"/>
    <property type="match status" value="1"/>
</dbReference>
<feature type="transmembrane region" description="Helical" evidence="6">
    <location>
        <begin position="169"/>
        <end position="189"/>
    </location>
</feature>
<dbReference type="Pfam" id="PF02653">
    <property type="entry name" value="BPD_transp_2"/>
    <property type="match status" value="1"/>
</dbReference>
<feature type="transmembrane region" description="Helical" evidence="6">
    <location>
        <begin position="96"/>
        <end position="116"/>
    </location>
</feature>
<accession>A0ABZ0B1W7</accession>
<dbReference type="InterPro" id="IPR001851">
    <property type="entry name" value="ABC_transp_permease"/>
</dbReference>
<evidence type="ECO:0000313" key="8">
    <source>
        <dbReference type="Proteomes" id="UP001302257"/>
    </source>
</evidence>
<feature type="transmembrane region" description="Helical" evidence="6">
    <location>
        <begin position="20"/>
        <end position="37"/>
    </location>
</feature>
<proteinExistence type="predicted"/>
<evidence type="ECO:0000256" key="6">
    <source>
        <dbReference type="SAM" id="Phobius"/>
    </source>
</evidence>
<comment type="subcellular location">
    <subcellularLocation>
        <location evidence="1">Cell membrane</location>
        <topology evidence="1">Multi-pass membrane protein</topology>
    </subcellularLocation>
</comment>
<dbReference type="Proteomes" id="UP001302257">
    <property type="component" value="Chromosome"/>
</dbReference>
<evidence type="ECO:0000256" key="1">
    <source>
        <dbReference type="ARBA" id="ARBA00004651"/>
    </source>
</evidence>